<dbReference type="AlphaFoldDB" id="A0A3R7J586"/>
<protein>
    <submittedName>
        <fullName evidence="1">Uncharacterized protein</fullName>
    </submittedName>
</protein>
<dbReference type="Proteomes" id="UP000285883">
    <property type="component" value="Unassembled WGS sequence"/>
</dbReference>
<comment type="caution">
    <text evidence="1">The sequence shown here is derived from an EMBL/GenBank/DDBJ whole genome shotgun (WGS) entry which is preliminary data.</text>
</comment>
<reference evidence="1 2" key="1">
    <citation type="submission" date="2018-07" db="EMBL/GenBank/DDBJ databases">
        <title>Genome sequencing of oomycete isolates from Chile give support for New Zealand origin for Phytophthora kernoviae and make available the first Nothophytophthora sp. genome.</title>
        <authorList>
            <person name="Studholme D.J."/>
            <person name="Sanfuentes E."/>
            <person name="Panda P."/>
            <person name="Hill R."/>
            <person name="Sambles C."/>
            <person name="Grant M."/>
            <person name="Williams N.M."/>
            <person name="Mcdougal R.L."/>
        </authorList>
    </citation>
    <scope>NUCLEOTIDE SEQUENCE [LARGE SCALE GENOMIC DNA]</scope>
    <source>
        <strain evidence="1">Chile2</strain>
    </source>
</reference>
<evidence type="ECO:0000313" key="2">
    <source>
        <dbReference type="Proteomes" id="UP000285883"/>
    </source>
</evidence>
<proteinExistence type="predicted"/>
<evidence type="ECO:0000313" key="1">
    <source>
        <dbReference type="EMBL" id="RLN05895.1"/>
    </source>
</evidence>
<dbReference type="EMBL" id="MAYM02002063">
    <property type="protein sequence ID" value="RLN05895.1"/>
    <property type="molecule type" value="Genomic_DNA"/>
</dbReference>
<sequence>MLEDAPGQRYRGLQVELPSSEFADIYQELREALGLLAAVAHVDNAAWKRLLLDYVRLDIDSQEELFEGEFPPRFQLALIGDGPDCDGDLLTGLDEFCGTKQHATYSVAYTKALTRIAAVAGGKDCTGSTEIEIPVTIQLGPWLTTSSGDMLTYLRGVQQKVRDIRMQWLSYIDKSQAVLSVTFVLEALMTDLRDIEISAELAELVDSLANDGARFTGLALRQELHHSLTYSGYQGAARKTVGQLVWGLFGGTKRLEATAREEWGGVDFETTTMTGPLASIYGHPNQLALSPVHFDCEAMQNWVFERVCSAVAVNQTTKNLSLALELNDGDDDDDGDWALCRWRWEWIIFACFSEKARLHSRLESLTLRNAVITVEAVEAMAAILASDAPEEALLGCMCCSFDGSTDICIKANSPIKLRPMHADEAYSSTFTVEKELSGVSLLSDPAERDWLGFEDFDTSKLEGIVASCPKLIELAPTIVKFFQ</sequence>
<accession>A0A3R7J586</accession>
<gene>
    <name evidence="1" type="ORF">BBI17_009214</name>
</gene>
<name>A0A3R7J586_9STRA</name>
<organism evidence="1 2">
    <name type="scientific">Phytophthora kernoviae</name>
    <dbReference type="NCBI Taxonomy" id="325452"/>
    <lineage>
        <taxon>Eukaryota</taxon>
        <taxon>Sar</taxon>
        <taxon>Stramenopiles</taxon>
        <taxon>Oomycota</taxon>
        <taxon>Peronosporomycetes</taxon>
        <taxon>Peronosporales</taxon>
        <taxon>Peronosporaceae</taxon>
        <taxon>Phytophthora</taxon>
    </lineage>
</organism>